<protein>
    <submittedName>
        <fullName evidence="1">Uncharacterized protein</fullName>
    </submittedName>
</protein>
<reference evidence="1 2" key="1">
    <citation type="journal article" date="2013" name="Genome Announc.">
        <title>Whole-genome sequences of five oyster-associated bacteria show potential for crude oil hydrocarbon degradation.</title>
        <authorList>
            <person name="Chauhan A."/>
            <person name="Green S."/>
            <person name="Pathak A."/>
            <person name="Thomas J."/>
            <person name="Venkatramanan R."/>
        </authorList>
    </citation>
    <scope>NUCLEOTIDE SEQUENCE [LARGE SCALE GENOMIC DNA]</scope>
    <source>
        <strain evidence="1 2">MF109</strain>
    </source>
</reference>
<evidence type="ECO:0000313" key="1">
    <source>
        <dbReference type="EMBL" id="EQM74794.1"/>
    </source>
</evidence>
<dbReference type="EMBL" id="ATAO01000206">
    <property type="protein sequence ID" value="EQM74794.1"/>
    <property type="molecule type" value="Genomic_DNA"/>
</dbReference>
<sequence>MLITVKATPQPSTSYGDTSCVAGVRIDADEPSWIRLYPIAFRWLDGDAQFHKYDVIELEVRRKDSDTRRESYSPTQDSWNVVQKLPPWKARHKVIGQLESTTTCELMRAASTDGSAPSLGLVYPADIDRLEFEPHPKWTPEQLAKMQARIDKESSALIPMSGSIPAILKEPEFKVRYRYRCADASCAGHQGRILDWELTSLQNRLRHRGEDVKAGVTEKFLEQMFAPERQAGFYMGNFELAARRGKFSVLGVYWPRSEDAIAPAPTLF</sequence>
<name>T5KH51_MICMQ</name>
<gene>
    <name evidence="1" type="ORF">L687_04875</name>
</gene>
<accession>T5KH51</accession>
<dbReference type="AlphaFoldDB" id="T5KH51"/>
<proteinExistence type="predicted"/>
<comment type="caution">
    <text evidence="1">The sequence shown here is derived from an EMBL/GenBank/DDBJ whole genome shotgun (WGS) entry which is preliminary data.</text>
</comment>
<evidence type="ECO:0000313" key="2">
    <source>
        <dbReference type="Proteomes" id="UP000016033"/>
    </source>
</evidence>
<dbReference type="PATRIC" id="fig|1333857.3.peg.2953"/>
<dbReference type="Proteomes" id="UP000016033">
    <property type="component" value="Unassembled WGS sequence"/>
</dbReference>
<organism evidence="1 2">
    <name type="scientific">Microbacterium maritypicum MF109</name>
    <dbReference type="NCBI Taxonomy" id="1333857"/>
    <lineage>
        <taxon>Bacteria</taxon>
        <taxon>Bacillati</taxon>
        <taxon>Actinomycetota</taxon>
        <taxon>Actinomycetes</taxon>
        <taxon>Micrococcales</taxon>
        <taxon>Microbacteriaceae</taxon>
        <taxon>Microbacterium</taxon>
    </lineage>
</organism>